<feature type="domain" description="Type II secretion system protein GspC N-terminal" evidence="11">
    <location>
        <begin position="27"/>
        <end position="167"/>
    </location>
</feature>
<comment type="subcellular location">
    <subcellularLocation>
        <location evidence="1">Cell inner membrane</location>
    </subcellularLocation>
</comment>
<evidence type="ECO:0000256" key="10">
    <source>
        <dbReference type="SAM" id="Phobius"/>
    </source>
</evidence>
<evidence type="ECO:0000256" key="3">
    <source>
        <dbReference type="ARBA" id="ARBA00022448"/>
    </source>
</evidence>
<comment type="caution">
    <text evidence="12">The sequence shown here is derived from an EMBL/GenBank/DDBJ whole genome shotgun (WGS) entry which is preliminary data.</text>
</comment>
<dbReference type="Gene3D" id="2.30.42.10">
    <property type="match status" value="1"/>
</dbReference>
<keyword evidence="4" id="KW-1003">Cell membrane</keyword>
<evidence type="ECO:0000256" key="8">
    <source>
        <dbReference type="ARBA" id="ARBA00022989"/>
    </source>
</evidence>
<gene>
    <name evidence="12" type="ORF">JCM19232_2270</name>
</gene>
<protein>
    <submittedName>
        <fullName evidence="12">General secretion pathway protein C</fullName>
    </submittedName>
</protein>
<sequence>MSYSQRANQFLSGLINHQAQIASAVTLLLMVLSAWIAGLLFWQFMGADSGVERWMPSNRQVATQSGGSDQLDVSQLLDANMFGKEDEQAPVVRQEVVDAPKTRLNLVLVGVVSSSNAQRSLAVIANRGSQDTYGIGEQIDGTRATLRNVLKDRVIIENQGRNETLMLEGLEFKRVSDVQQEVARSQPQSNVQGNNPELDVSDLDSIKAAISENPQQFLKYIRLSQVNRDGKLVGYRVRPGRDRALFDSVGLQDGDIAVELNGADLTNPASMGEIWKNLNQLSELNLTVERDGQRYDIYLQF</sequence>
<evidence type="ECO:0000256" key="2">
    <source>
        <dbReference type="ARBA" id="ARBA00007986"/>
    </source>
</evidence>
<dbReference type="Proteomes" id="UP000031670">
    <property type="component" value="Unassembled WGS sequence"/>
</dbReference>
<feature type="transmembrane region" description="Helical" evidence="10">
    <location>
        <begin position="21"/>
        <end position="45"/>
    </location>
</feature>
<reference evidence="12 13" key="2">
    <citation type="submission" date="2015-01" db="EMBL/GenBank/DDBJ databases">
        <authorList>
            <consortium name="NBRP consortium"/>
            <person name="Sawabe T."/>
            <person name="Meirelles P."/>
            <person name="Feng G."/>
            <person name="Sayaka M."/>
            <person name="Hattori M."/>
            <person name="Ohkuma M."/>
        </authorList>
    </citation>
    <scope>NUCLEOTIDE SEQUENCE [LARGE SCALE GENOMIC DNA]</scope>
    <source>
        <strain evidence="12 13">JCM19232</strain>
    </source>
</reference>
<evidence type="ECO:0000313" key="13">
    <source>
        <dbReference type="Proteomes" id="UP000031670"/>
    </source>
</evidence>
<keyword evidence="8 10" id="KW-1133">Transmembrane helix</keyword>
<evidence type="ECO:0000256" key="7">
    <source>
        <dbReference type="ARBA" id="ARBA00022927"/>
    </source>
</evidence>
<dbReference type="NCBIfam" id="TIGR01713">
    <property type="entry name" value="typeII_sec_gspC"/>
    <property type="match status" value="1"/>
</dbReference>
<keyword evidence="7" id="KW-0653">Protein transport</keyword>
<dbReference type="SUPFAM" id="SSF50156">
    <property type="entry name" value="PDZ domain-like"/>
    <property type="match status" value="1"/>
</dbReference>
<dbReference type="GO" id="GO:0015627">
    <property type="term" value="C:type II protein secretion system complex"/>
    <property type="evidence" value="ECO:0007669"/>
    <property type="project" value="InterPro"/>
</dbReference>
<reference evidence="12 13" key="1">
    <citation type="submission" date="2015-01" db="EMBL/GenBank/DDBJ databases">
        <title>Vibrio sp. C5 JCM 19232 whole genome shotgun sequence.</title>
        <authorList>
            <person name="Sawabe T."/>
            <person name="Meirelles P."/>
            <person name="Feng G."/>
            <person name="Sayaka M."/>
            <person name="Hattori M."/>
            <person name="Ohkuma M."/>
        </authorList>
    </citation>
    <scope>NUCLEOTIDE SEQUENCE [LARGE SCALE GENOMIC DNA]</scope>
    <source>
        <strain evidence="12 13">JCM19232</strain>
    </source>
</reference>
<dbReference type="GO" id="GO:0015628">
    <property type="term" value="P:protein secretion by the type II secretion system"/>
    <property type="evidence" value="ECO:0007669"/>
    <property type="project" value="InterPro"/>
</dbReference>
<dbReference type="Pfam" id="PF11356">
    <property type="entry name" value="T2SSC"/>
    <property type="match status" value="1"/>
</dbReference>
<evidence type="ECO:0000256" key="6">
    <source>
        <dbReference type="ARBA" id="ARBA00022692"/>
    </source>
</evidence>
<dbReference type="GO" id="GO:0005886">
    <property type="term" value="C:plasma membrane"/>
    <property type="evidence" value="ECO:0007669"/>
    <property type="project" value="UniProtKB-SubCell"/>
</dbReference>
<dbReference type="AlphaFoldDB" id="A0A0B8PAQ3"/>
<dbReference type="InterPro" id="IPR001639">
    <property type="entry name" value="T2SS_protein-GspC"/>
</dbReference>
<dbReference type="Gene3D" id="2.30.30.830">
    <property type="match status" value="1"/>
</dbReference>
<evidence type="ECO:0000259" key="11">
    <source>
        <dbReference type="Pfam" id="PF11356"/>
    </source>
</evidence>
<keyword evidence="6 10" id="KW-0812">Transmembrane</keyword>
<organism evidence="12 13">
    <name type="scientific">Vibrio ishigakensis</name>
    <dbReference type="NCBI Taxonomy" id="1481914"/>
    <lineage>
        <taxon>Bacteria</taxon>
        <taxon>Pseudomonadati</taxon>
        <taxon>Pseudomonadota</taxon>
        <taxon>Gammaproteobacteria</taxon>
        <taxon>Vibrionales</taxon>
        <taxon>Vibrionaceae</taxon>
        <taxon>Vibrio</taxon>
    </lineage>
</organism>
<name>A0A0B8PAQ3_9VIBR</name>
<evidence type="ECO:0000256" key="5">
    <source>
        <dbReference type="ARBA" id="ARBA00022519"/>
    </source>
</evidence>
<keyword evidence="9 10" id="KW-0472">Membrane</keyword>
<keyword evidence="3" id="KW-0813">Transport</keyword>
<keyword evidence="5" id="KW-0997">Cell inner membrane</keyword>
<dbReference type="InterPro" id="IPR024961">
    <property type="entry name" value="T2SS_GspC_N"/>
</dbReference>
<comment type="similarity">
    <text evidence="2">Belongs to the GSP C family.</text>
</comment>
<evidence type="ECO:0000256" key="1">
    <source>
        <dbReference type="ARBA" id="ARBA00004533"/>
    </source>
</evidence>
<evidence type="ECO:0000256" key="4">
    <source>
        <dbReference type="ARBA" id="ARBA00022475"/>
    </source>
</evidence>
<dbReference type="InterPro" id="IPR036034">
    <property type="entry name" value="PDZ_sf"/>
</dbReference>
<accession>A0A0B8PAQ3</accession>
<proteinExistence type="inferred from homology"/>
<evidence type="ECO:0000313" key="12">
    <source>
        <dbReference type="EMBL" id="GAM63860.1"/>
    </source>
</evidence>
<evidence type="ECO:0000256" key="9">
    <source>
        <dbReference type="ARBA" id="ARBA00023136"/>
    </source>
</evidence>
<dbReference type="EMBL" id="BBSA01000010">
    <property type="protein sequence ID" value="GAM63860.1"/>
    <property type="molecule type" value="Genomic_DNA"/>
</dbReference>